<reference evidence="1" key="1">
    <citation type="submission" date="2022-03" db="EMBL/GenBank/DDBJ databases">
        <title>Genomic analyses of argali, domestic sheep and their hybrids provide insights into chromosomal evolution, heterosis and genetic basis of agronomic traits.</title>
        <authorList>
            <person name="Li M."/>
        </authorList>
    </citation>
    <scope>NUCLEOTIDE SEQUENCE</scope>
    <source>
        <strain evidence="1">F1 hybrid</strain>
    </source>
</reference>
<protein>
    <submittedName>
        <fullName evidence="1">Uncharacterized protein</fullName>
    </submittedName>
</protein>
<gene>
    <name evidence="1" type="ORF">MJG53_003367</name>
</gene>
<comment type="caution">
    <text evidence="1">The sequence shown here is derived from an EMBL/GenBank/DDBJ whole genome shotgun (WGS) entry which is preliminary data.</text>
</comment>
<proteinExistence type="predicted"/>
<keyword evidence="2" id="KW-1185">Reference proteome</keyword>
<dbReference type="EMBL" id="CM043027">
    <property type="protein sequence ID" value="KAI4588959.1"/>
    <property type="molecule type" value="Genomic_DNA"/>
</dbReference>
<accession>A0ACB9VGU1</accession>
<dbReference type="Proteomes" id="UP001057279">
    <property type="component" value="Linkage Group LG02"/>
</dbReference>
<organism evidence="1 2">
    <name type="scientific">Ovis ammon polii x Ovis aries</name>
    <dbReference type="NCBI Taxonomy" id="2918886"/>
    <lineage>
        <taxon>Eukaryota</taxon>
        <taxon>Metazoa</taxon>
        <taxon>Chordata</taxon>
        <taxon>Craniata</taxon>
        <taxon>Vertebrata</taxon>
        <taxon>Euteleostomi</taxon>
        <taxon>Mammalia</taxon>
        <taxon>Eutheria</taxon>
        <taxon>Laurasiatheria</taxon>
        <taxon>Artiodactyla</taxon>
        <taxon>Ruminantia</taxon>
        <taxon>Pecora</taxon>
        <taxon>Bovidae</taxon>
        <taxon>Caprinae</taxon>
        <taxon>Ovis</taxon>
    </lineage>
</organism>
<sequence>MDSSDSSCQEWCSHGQYLLELGPTDLMERKGSLTLRSHHKKYSKPVLVHSWHRDRETYPKDYDIEGPEEVKKLCNSTYRRLGTSEPLTWISETCEKMAQVCLNTKLAKITSKALLNEETMNSGIIERCTLTTYAEEYAPPYEYQPLGDPCQDDDYSIVHRKCRSQFTDLDGSKRCGINTWHDESGIYANSYVKRKLYPLTGKDKECFLESIQSTNINDFWRRSIKGALQMGRCSASYASFTEENWDSEKEPVFDESMIHQRCSSEGEVRKTRHHW</sequence>
<evidence type="ECO:0000313" key="1">
    <source>
        <dbReference type="EMBL" id="KAI4588959.1"/>
    </source>
</evidence>
<name>A0ACB9VGU1_9CETA</name>
<evidence type="ECO:0000313" key="2">
    <source>
        <dbReference type="Proteomes" id="UP001057279"/>
    </source>
</evidence>